<dbReference type="Proteomes" id="UP000178646">
    <property type="component" value="Unassembled WGS sequence"/>
</dbReference>
<evidence type="ECO:0000313" key="2">
    <source>
        <dbReference type="EMBL" id="OHA50223.1"/>
    </source>
</evidence>
<organism evidence="2 3">
    <name type="scientific">Candidatus Terrybacteria bacterium RIFCSPHIGHO2_02_41_19</name>
    <dbReference type="NCBI Taxonomy" id="1802364"/>
    <lineage>
        <taxon>Bacteria</taxon>
        <taxon>Candidatus Terryibacteriota</taxon>
    </lineage>
</organism>
<reference evidence="2 3" key="1">
    <citation type="journal article" date="2016" name="Nat. Commun.">
        <title>Thousands of microbial genomes shed light on interconnected biogeochemical processes in an aquifer system.</title>
        <authorList>
            <person name="Anantharaman K."/>
            <person name="Brown C.T."/>
            <person name="Hug L.A."/>
            <person name="Sharon I."/>
            <person name="Castelle C.J."/>
            <person name="Probst A.J."/>
            <person name="Thomas B.C."/>
            <person name="Singh A."/>
            <person name="Wilkins M.J."/>
            <person name="Karaoz U."/>
            <person name="Brodie E.L."/>
            <person name="Williams K.H."/>
            <person name="Hubbard S.S."/>
            <person name="Banfield J.F."/>
        </authorList>
    </citation>
    <scope>NUCLEOTIDE SEQUENCE [LARGE SCALE GENOMIC DNA]</scope>
</reference>
<comment type="caution">
    <text evidence="2">The sequence shown here is derived from an EMBL/GenBank/DDBJ whole genome shotgun (WGS) entry which is preliminary data.</text>
</comment>
<name>A0A1G2PPP7_9BACT</name>
<proteinExistence type="predicted"/>
<feature type="domain" description="HicB-like antitoxin of toxin-antitoxin system" evidence="1">
    <location>
        <begin position="9"/>
        <end position="73"/>
    </location>
</feature>
<dbReference type="EMBL" id="MHSU01000021">
    <property type="protein sequence ID" value="OHA50223.1"/>
    <property type="molecule type" value="Genomic_DNA"/>
</dbReference>
<dbReference type="PANTHER" id="PTHR34504:SF2">
    <property type="entry name" value="UPF0150 PROTEIN SSL0259"/>
    <property type="match status" value="1"/>
</dbReference>
<dbReference type="InterPro" id="IPR031807">
    <property type="entry name" value="HicB-like"/>
</dbReference>
<protein>
    <recommendedName>
        <fullName evidence="1">HicB-like antitoxin of toxin-antitoxin system domain-containing protein</fullName>
    </recommendedName>
</protein>
<sequence length="85" mass="9408">MKTNTNYTFRIIIEPDEGGAFHGYVPALSGCHTFGPTIEETRKNLKDAISIYVSSLVADGECVPQDKSFESFETVTKKELEAVYA</sequence>
<dbReference type="AlphaFoldDB" id="A0A1G2PPP7"/>
<gene>
    <name evidence="2" type="ORF">A2W59_02430</name>
</gene>
<dbReference type="Pfam" id="PF15919">
    <property type="entry name" value="HicB_lk_antitox"/>
    <property type="match status" value="1"/>
</dbReference>
<dbReference type="InterPro" id="IPR051404">
    <property type="entry name" value="TA_system_antitoxin"/>
</dbReference>
<dbReference type="Gene3D" id="3.30.160.250">
    <property type="match status" value="1"/>
</dbReference>
<dbReference type="PANTHER" id="PTHR34504">
    <property type="entry name" value="ANTITOXIN HICB"/>
    <property type="match status" value="1"/>
</dbReference>
<dbReference type="InterPro" id="IPR035069">
    <property type="entry name" value="TTHA1013/TTHA0281-like"/>
</dbReference>
<evidence type="ECO:0000259" key="1">
    <source>
        <dbReference type="Pfam" id="PF15919"/>
    </source>
</evidence>
<dbReference type="PROSITE" id="PS51257">
    <property type="entry name" value="PROKAR_LIPOPROTEIN"/>
    <property type="match status" value="1"/>
</dbReference>
<evidence type="ECO:0000313" key="3">
    <source>
        <dbReference type="Proteomes" id="UP000178646"/>
    </source>
</evidence>
<dbReference type="SUPFAM" id="SSF143100">
    <property type="entry name" value="TTHA1013/TTHA0281-like"/>
    <property type="match status" value="1"/>
</dbReference>
<accession>A0A1G2PPP7</accession>